<proteinExistence type="predicted"/>
<feature type="region of interest" description="Disordered" evidence="1">
    <location>
        <begin position="50"/>
        <end position="72"/>
    </location>
</feature>
<dbReference type="EMBL" id="CAXAMN010021013">
    <property type="protein sequence ID" value="CAK9056953.1"/>
    <property type="molecule type" value="Genomic_DNA"/>
</dbReference>
<sequence length="131" mass="15058">MAKWRNASSNERMTMLENIRRKLLFGDGDHEQRQKLLRVVLRKVVASMSAPRHHVAGKRRQECQAETEPAGPSQQELRHLLLKVLQQVSLKDAKVKPLLRHLEQLIARFDGQLEEAACSSQWLRISGFLQG</sequence>
<evidence type="ECO:0000256" key="1">
    <source>
        <dbReference type="SAM" id="MobiDB-lite"/>
    </source>
</evidence>
<evidence type="ECO:0000313" key="2">
    <source>
        <dbReference type="EMBL" id="CAK9056953.1"/>
    </source>
</evidence>
<protein>
    <submittedName>
        <fullName evidence="2">Uncharacterized protein</fullName>
    </submittedName>
</protein>
<comment type="caution">
    <text evidence="2">The sequence shown here is derived from an EMBL/GenBank/DDBJ whole genome shotgun (WGS) entry which is preliminary data.</text>
</comment>
<evidence type="ECO:0000313" key="3">
    <source>
        <dbReference type="Proteomes" id="UP001642484"/>
    </source>
</evidence>
<name>A0ABP0MZN1_9DINO</name>
<dbReference type="Proteomes" id="UP001642484">
    <property type="component" value="Unassembled WGS sequence"/>
</dbReference>
<reference evidence="2 3" key="1">
    <citation type="submission" date="2024-02" db="EMBL/GenBank/DDBJ databases">
        <authorList>
            <person name="Chen Y."/>
            <person name="Shah S."/>
            <person name="Dougan E. K."/>
            <person name="Thang M."/>
            <person name="Chan C."/>
        </authorList>
    </citation>
    <scope>NUCLEOTIDE SEQUENCE [LARGE SCALE GENOMIC DNA]</scope>
</reference>
<accession>A0ABP0MZN1</accession>
<keyword evidence="3" id="KW-1185">Reference proteome</keyword>
<gene>
    <name evidence="2" type="ORF">CCMP2556_LOCUS28159</name>
</gene>
<organism evidence="2 3">
    <name type="scientific">Durusdinium trenchii</name>
    <dbReference type="NCBI Taxonomy" id="1381693"/>
    <lineage>
        <taxon>Eukaryota</taxon>
        <taxon>Sar</taxon>
        <taxon>Alveolata</taxon>
        <taxon>Dinophyceae</taxon>
        <taxon>Suessiales</taxon>
        <taxon>Symbiodiniaceae</taxon>
        <taxon>Durusdinium</taxon>
    </lineage>
</organism>